<feature type="transmembrane region" description="Helical" evidence="1">
    <location>
        <begin position="264"/>
        <end position="282"/>
    </location>
</feature>
<feature type="transmembrane region" description="Helical" evidence="1">
    <location>
        <begin position="92"/>
        <end position="113"/>
    </location>
</feature>
<comment type="caution">
    <text evidence="2">The sequence shown here is derived from an EMBL/GenBank/DDBJ whole genome shotgun (WGS) entry which is preliminary data.</text>
</comment>
<sequence>MENLKNIIDYVALSIAPIAGFVISLLTYLNSQKEKKINNQVKKQIHMENTNGNNYYYEDNRKIEVSEKISYLRESQQRLSTKQQNIDYISNGLSRFSFVFLILIYANNLWIYIYPLPNLPFANFDNVQESIVSFVAISSYQAIIPTIKNILILIALMCLVLIIKNLFKKINFASIFNAIIYLIISIVYFLCEKVVGRIDVTRIDFSFSQIQDFFSYLKSLTPFIIVLVLIFLWTIATVLIKIVFETEYTKPDYKLLKVAIPRIVFLLFLAIFPIAIIFLLNYI</sequence>
<feature type="transmembrane region" description="Helical" evidence="1">
    <location>
        <begin position="223"/>
        <end position="244"/>
    </location>
</feature>
<feature type="transmembrane region" description="Helical" evidence="1">
    <location>
        <begin position="142"/>
        <end position="163"/>
    </location>
</feature>
<protein>
    <submittedName>
        <fullName evidence="2">Uncharacterized protein</fullName>
    </submittedName>
</protein>
<feature type="transmembrane region" description="Helical" evidence="1">
    <location>
        <begin position="170"/>
        <end position="190"/>
    </location>
</feature>
<keyword evidence="1" id="KW-0812">Transmembrane</keyword>
<dbReference type="EMBL" id="JARPZN010000037">
    <property type="protein sequence ID" value="MDT2692167.1"/>
    <property type="molecule type" value="Genomic_DNA"/>
</dbReference>
<feature type="transmembrane region" description="Helical" evidence="1">
    <location>
        <begin position="6"/>
        <end position="29"/>
    </location>
</feature>
<dbReference type="AlphaFoldDB" id="A0AAE4KZN3"/>
<dbReference type="Proteomes" id="UP001183682">
    <property type="component" value="Unassembled WGS sequence"/>
</dbReference>
<evidence type="ECO:0000256" key="1">
    <source>
        <dbReference type="SAM" id="Phobius"/>
    </source>
</evidence>
<accession>A0AAE4KZN3</accession>
<name>A0AAE4KZN3_ENTGA</name>
<dbReference type="RefSeq" id="WP_311810195.1">
    <property type="nucleotide sequence ID" value="NZ_JARPZN010000037.1"/>
</dbReference>
<proteinExistence type="predicted"/>
<evidence type="ECO:0000313" key="2">
    <source>
        <dbReference type="EMBL" id="MDT2692167.1"/>
    </source>
</evidence>
<keyword evidence="1" id="KW-1133">Transmembrane helix</keyword>
<keyword evidence="1" id="KW-0472">Membrane</keyword>
<gene>
    <name evidence="2" type="ORF">P7E30_18585</name>
</gene>
<reference evidence="2" key="1">
    <citation type="submission" date="2023-03" db="EMBL/GenBank/DDBJ databases">
        <authorList>
            <person name="Shen W."/>
            <person name="Cai J."/>
        </authorList>
    </citation>
    <scope>NUCLEOTIDE SEQUENCE</scope>
    <source>
        <strain evidence="2">K69-2</strain>
    </source>
</reference>
<evidence type="ECO:0000313" key="3">
    <source>
        <dbReference type="Proteomes" id="UP001183682"/>
    </source>
</evidence>
<organism evidence="2 3">
    <name type="scientific">Enterococcus gallinarum</name>
    <dbReference type="NCBI Taxonomy" id="1353"/>
    <lineage>
        <taxon>Bacteria</taxon>
        <taxon>Bacillati</taxon>
        <taxon>Bacillota</taxon>
        <taxon>Bacilli</taxon>
        <taxon>Lactobacillales</taxon>
        <taxon>Enterococcaceae</taxon>
        <taxon>Enterococcus</taxon>
    </lineage>
</organism>